<dbReference type="EMBL" id="PIXR01000043">
    <property type="protein sequence ID" value="TBU09758.1"/>
    <property type="molecule type" value="Genomic_DNA"/>
</dbReference>
<comment type="caution">
    <text evidence="1">The sequence shown here is derived from an EMBL/GenBank/DDBJ whole genome shotgun (WGS) entry which is preliminary data.</text>
</comment>
<protein>
    <submittedName>
        <fullName evidence="1">Uncharacterized protein</fullName>
    </submittedName>
</protein>
<reference evidence="1 2" key="1">
    <citation type="submission" date="2017-12" db="EMBL/GenBank/DDBJ databases">
        <authorList>
            <person name="Pombert J.-F."/>
            <person name="Haag K.L."/>
            <person name="Ebert D."/>
        </authorList>
    </citation>
    <scope>NUCLEOTIDE SEQUENCE [LARGE SCALE GENOMIC DNA]</scope>
    <source>
        <strain evidence="1">IL-BN-2</strain>
    </source>
</reference>
<dbReference type="AlphaFoldDB" id="A0A4Q9LN05"/>
<dbReference type="VEuPathDB" id="MicrosporidiaDB:CWI39_0043p0020"/>
<evidence type="ECO:0000313" key="1">
    <source>
        <dbReference type="EMBL" id="TBU09758.1"/>
    </source>
</evidence>
<accession>A0A4Q9LN05</accession>
<evidence type="ECO:0000313" key="2">
    <source>
        <dbReference type="Proteomes" id="UP000293045"/>
    </source>
</evidence>
<organism evidence="1 2">
    <name type="scientific">Hamiltosporidium magnivora</name>
    <dbReference type="NCBI Taxonomy" id="148818"/>
    <lineage>
        <taxon>Eukaryota</taxon>
        <taxon>Fungi</taxon>
        <taxon>Fungi incertae sedis</taxon>
        <taxon>Microsporidia</taxon>
        <taxon>Dubosqiidae</taxon>
        <taxon>Hamiltosporidium</taxon>
    </lineage>
</organism>
<sequence>MRSFIYPVFISYLYCYNAFLFDPSIKDDDYICIPYKAKANKAIEDELTKIHPNIPAEYRKLLVPIIYAYIERITPYLNNYNAKIKKFDLNIELLFNLISTFKLYWFCKSEDDFYEQIQKTEVGLITLEFGRKRNFNGGPLSLKDIKKKSNVPNQNLVHEIFTFETYRTECREDQLDDFFPKYLLKVYISENQVKNLYSLYKVLTQHIKKDFSIFVSAVVFHKSPSLIEKDISTESYIRIIFEIIFFVNVIARSFTKKNIKIEIDSRNKKIFVDMEKLLNEKELNLLWIKPGIML</sequence>
<dbReference type="Proteomes" id="UP000293045">
    <property type="component" value="Unassembled WGS sequence"/>
</dbReference>
<gene>
    <name evidence="1" type="ORF">CWI39_0043p0020</name>
</gene>
<name>A0A4Q9LN05_9MICR</name>
<proteinExistence type="predicted"/>